<dbReference type="Proteomes" id="UP000476030">
    <property type="component" value="Unassembled WGS sequence"/>
</dbReference>
<dbReference type="RefSeq" id="WP_161314101.1">
    <property type="nucleotide sequence ID" value="NZ_WTUW01000001.1"/>
</dbReference>
<name>A0A6L8W5X1_9PROT</name>
<reference evidence="2 3" key="1">
    <citation type="submission" date="2019-12" db="EMBL/GenBank/DDBJ databases">
        <title>Snethiella sp. nov. sp. isolated from sea sand.</title>
        <authorList>
            <person name="Kim J."/>
            <person name="Jeong S.E."/>
            <person name="Jung H.S."/>
            <person name="Jeon C.O."/>
        </authorList>
    </citation>
    <scope>NUCLEOTIDE SEQUENCE [LARGE SCALE GENOMIC DNA]</scope>
    <source>
        <strain evidence="2 3">DP05</strain>
    </source>
</reference>
<proteinExistence type="predicted"/>
<dbReference type="EMBL" id="WTUW01000001">
    <property type="protein sequence ID" value="MZR29647.1"/>
    <property type="molecule type" value="Genomic_DNA"/>
</dbReference>
<feature type="transmembrane region" description="Helical" evidence="1">
    <location>
        <begin position="26"/>
        <end position="46"/>
    </location>
</feature>
<keyword evidence="3" id="KW-1185">Reference proteome</keyword>
<dbReference type="AlphaFoldDB" id="A0A6L8W5X1"/>
<sequence length="117" mass="13165">MNELKNVRMPENLPSFFTAPGETDRLFVIVVILLILALLVFGNLYFKLHALPEKMAHGVNSIQFQLVGILALLALFTHINLFWVLALILAVVRIPDFISPLNAIARAVERLTDRSDK</sequence>
<keyword evidence="1" id="KW-0472">Membrane</keyword>
<gene>
    <name evidence="2" type="ORF">GQE98_03265</name>
</gene>
<keyword evidence="1" id="KW-0812">Transmembrane</keyword>
<accession>A0A6L8W5X1</accession>
<feature type="transmembrane region" description="Helical" evidence="1">
    <location>
        <begin position="66"/>
        <end position="92"/>
    </location>
</feature>
<organism evidence="2 3">
    <name type="scientific">Sneathiella litorea</name>
    <dbReference type="NCBI Taxonomy" id="2606216"/>
    <lineage>
        <taxon>Bacteria</taxon>
        <taxon>Pseudomonadati</taxon>
        <taxon>Pseudomonadota</taxon>
        <taxon>Alphaproteobacteria</taxon>
        <taxon>Sneathiellales</taxon>
        <taxon>Sneathiellaceae</taxon>
        <taxon>Sneathiella</taxon>
    </lineage>
</organism>
<evidence type="ECO:0000313" key="2">
    <source>
        <dbReference type="EMBL" id="MZR29647.1"/>
    </source>
</evidence>
<keyword evidence="1" id="KW-1133">Transmembrane helix</keyword>
<protein>
    <submittedName>
        <fullName evidence="2">Uncharacterized protein</fullName>
    </submittedName>
</protein>
<evidence type="ECO:0000313" key="3">
    <source>
        <dbReference type="Proteomes" id="UP000476030"/>
    </source>
</evidence>
<evidence type="ECO:0000256" key="1">
    <source>
        <dbReference type="SAM" id="Phobius"/>
    </source>
</evidence>
<comment type="caution">
    <text evidence="2">The sequence shown here is derived from an EMBL/GenBank/DDBJ whole genome shotgun (WGS) entry which is preliminary data.</text>
</comment>